<comment type="caution">
    <text evidence="5">The sequence shown here is derived from an EMBL/GenBank/DDBJ whole genome shotgun (WGS) entry which is preliminary data.</text>
</comment>
<dbReference type="eggNOG" id="COG3682">
    <property type="taxonomic scope" value="Bacteria"/>
</dbReference>
<dbReference type="InterPro" id="IPR005650">
    <property type="entry name" value="BlaI_family"/>
</dbReference>
<dbReference type="SUPFAM" id="SSF46785">
    <property type="entry name" value="Winged helix' DNA-binding domain"/>
    <property type="match status" value="1"/>
</dbReference>
<sequence>MIYSFYAECLTALGALLKHGTMEKLTIQEEEAMQYIWQLGSCTIKEILALMPHPQPPYTTLASVVNNLKRKKYVLQERKGNTYVYAPAVKEADYKRHFMAGFVRNYFRNSFKDMVSFFAHEDKISPEELQDIIDEIETGIRN</sequence>
<gene>
    <name evidence="5" type="ORF">HMPREF0663_10006</name>
</gene>
<dbReference type="Pfam" id="PF03965">
    <property type="entry name" value="Penicillinase_R"/>
    <property type="match status" value="1"/>
</dbReference>
<dbReference type="GO" id="GO:0003677">
    <property type="term" value="F:DNA binding"/>
    <property type="evidence" value="ECO:0007669"/>
    <property type="project" value="UniProtKB-KW"/>
</dbReference>
<dbReference type="PIRSF" id="PIRSF019455">
    <property type="entry name" value="CopR_AtkY"/>
    <property type="match status" value="1"/>
</dbReference>
<accession>E7RLK6</accession>
<comment type="similarity">
    <text evidence="1">Belongs to the BlaI transcriptional regulatory family.</text>
</comment>
<evidence type="ECO:0000313" key="5">
    <source>
        <dbReference type="EMBL" id="EFZ37637.1"/>
    </source>
</evidence>
<evidence type="ECO:0000256" key="2">
    <source>
        <dbReference type="ARBA" id="ARBA00023015"/>
    </source>
</evidence>
<reference evidence="5" key="1">
    <citation type="submission" date="2011-01" db="EMBL/GenBank/DDBJ databases">
        <authorList>
            <person name="Muzny D."/>
            <person name="Qin X."/>
            <person name="Buhay C."/>
            <person name="Dugan-Rocha S."/>
            <person name="Ding Y."/>
            <person name="Chen G."/>
            <person name="Hawes A."/>
            <person name="Holder M."/>
            <person name="Jhangiani S."/>
            <person name="Johnson A."/>
            <person name="Khan Z."/>
            <person name="Li Z."/>
            <person name="Liu W."/>
            <person name="Liu X."/>
            <person name="Perez L."/>
            <person name="Shen H."/>
            <person name="Wang Q."/>
            <person name="Watt J."/>
            <person name="Xi L."/>
            <person name="Xin Y."/>
            <person name="Zhou J."/>
            <person name="Deng J."/>
            <person name="Jiang H."/>
            <person name="Liu Y."/>
            <person name="Qu J."/>
            <person name="Song X.-Z."/>
            <person name="Zhang L."/>
            <person name="Villasana D."/>
            <person name="Johnson A."/>
            <person name="Liu J."/>
            <person name="Liyanage D."/>
            <person name="Lorensuhewa L."/>
            <person name="Robinson T."/>
            <person name="Song A."/>
            <person name="Song B.-B."/>
            <person name="Dinh H."/>
            <person name="Thornton R."/>
            <person name="Coyle M."/>
            <person name="Francisco L."/>
            <person name="Jackson L."/>
            <person name="Javaid M."/>
            <person name="Korchina V."/>
            <person name="Kovar C."/>
            <person name="Mata R."/>
            <person name="Mathew T."/>
            <person name="Ngo R."/>
            <person name="Nguyen L."/>
            <person name="Nguyen N."/>
            <person name="Okwuonu G."/>
            <person name="Ongeri F."/>
            <person name="Pham C."/>
            <person name="Simmons D."/>
            <person name="Wilczek-Boney K."/>
            <person name="Hale W."/>
            <person name="Jakkamsetti A."/>
            <person name="Pham P."/>
            <person name="Ruth R."/>
            <person name="San Lucas F."/>
            <person name="Warren J."/>
            <person name="Zhang J."/>
            <person name="Zhao Z."/>
            <person name="Zhou C."/>
            <person name="Zhu D."/>
            <person name="Lee S."/>
            <person name="Bess C."/>
            <person name="Blankenburg K."/>
            <person name="Forbes L."/>
            <person name="Fu Q."/>
            <person name="Gubbala S."/>
            <person name="Hirani K."/>
            <person name="Jayaseelan J.C."/>
            <person name="Lara F."/>
            <person name="Munidasa M."/>
            <person name="Palculict T."/>
            <person name="Patil S."/>
            <person name="Pu L.-L."/>
            <person name="Saada N."/>
            <person name="Tang L."/>
            <person name="Weissenberger G."/>
            <person name="Zhu Y."/>
            <person name="Hemphill L."/>
            <person name="Shang Y."/>
            <person name="Youmans B."/>
            <person name="Ayvaz T."/>
            <person name="Ross M."/>
            <person name="Santibanez J."/>
            <person name="Aqrawi P."/>
            <person name="Gross S."/>
            <person name="Joshi V."/>
            <person name="Fowler G."/>
            <person name="Nazareth L."/>
            <person name="Reid J."/>
            <person name="Worley K."/>
            <person name="Petrosino J."/>
            <person name="Highlander S."/>
            <person name="Gibbs R."/>
        </authorList>
    </citation>
    <scope>NUCLEOTIDE SEQUENCE [LARGE SCALE GENOMIC DNA]</scope>
    <source>
        <strain evidence="5">ATCC 33269</strain>
    </source>
</reference>
<keyword evidence="3" id="KW-0238">DNA-binding</keyword>
<proteinExistence type="inferred from homology"/>
<dbReference type="GO" id="GO:0045892">
    <property type="term" value="P:negative regulation of DNA-templated transcription"/>
    <property type="evidence" value="ECO:0007669"/>
    <property type="project" value="InterPro"/>
</dbReference>
<evidence type="ECO:0000256" key="3">
    <source>
        <dbReference type="ARBA" id="ARBA00023125"/>
    </source>
</evidence>
<dbReference type="AlphaFoldDB" id="E7RLK6"/>
<evidence type="ECO:0000256" key="4">
    <source>
        <dbReference type="ARBA" id="ARBA00023163"/>
    </source>
</evidence>
<name>E7RLK6_9BACT</name>
<dbReference type="STRING" id="28134.SAMN05444288_0833"/>
<evidence type="ECO:0000256" key="1">
    <source>
        <dbReference type="ARBA" id="ARBA00011046"/>
    </source>
</evidence>
<dbReference type="InterPro" id="IPR036390">
    <property type="entry name" value="WH_DNA-bd_sf"/>
</dbReference>
<protein>
    <submittedName>
        <fullName evidence="5">Transcriptional regulator, BlaI/MecI/CopY family</fullName>
    </submittedName>
</protein>
<dbReference type="Proteomes" id="UP000005580">
    <property type="component" value="Unassembled WGS sequence"/>
</dbReference>
<dbReference type="Gene3D" id="1.10.10.10">
    <property type="entry name" value="Winged helix-like DNA-binding domain superfamily/Winged helix DNA-binding domain"/>
    <property type="match status" value="1"/>
</dbReference>
<organism evidence="5 6">
    <name type="scientific">Hoylesella oralis ATCC 33269</name>
    <dbReference type="NCBI Taxonomy" id="873533"/>
    <lineage>
        <taxon>Bacteria</taxon>
        <taxon>Pseudomonadati</taxon>
        <taxon>Bacteroidota</taxon>
        <taxon>Bacteroidia</taxon>
        <taxon>Bacteroidales</taxon>
        <taxon>Prevotellaceae</taxon>
        <taxon>Hoylesella</taxon>
    </lineage>
</organism>
<evidence type="ECO:0000313" key="6">
    <source>
        <dbReference type="Proteomes" id="UP000005580"/>
    </source>
</evidence>
<dbReference type="Gene3D" id="1.10.4040.10">
    <property type="entry name" value="Penicillinase repressor domain"/>
    <property type="match status" value="1"/>
</dbReference>
<dbReference type="EMBL" id="AEPE02000002">
    <property type="protein sequence ID" value="EFZ37637.1"/>
    <property type="molecule type" value="Genomic_DNA"/>
</dbReference>
<dbReference type="HOGENOM" id="CLU_119090_4_0_10"/>
<keyword evidence="2" id="KW-0805">Transcription regulation</keyword>
<keyword evidence="6" id="KW-1185">Reference proteome</keyword>
<keyword evidence="4" id="KW-0804">Transcription</keyword>
<dbReference type="InterPro" id="IPR036388">
    <property type="entry name" value="WH-like_DNA-bd_sf"/>
</dbReference>